<keyword evidence="1" id="KW-0812">Transmembrane</keyword>
<proteinExistence type="predicted"/>
<protein>
    <submittedName>
        <fullName evidence="2">Uncharacterized protein</fullName>
    </submittedName>
</protein>
<dbReference type="OrthoDB" id="5086500at2759"/>
<sequence>MNTITSTLTEPFDHDHECVSASELEHAQTCHNIDELTEDISMKELNAVHSWLSIAGSLENYTPLHHQIVLRREIIASESARLHLLWFGKVIYVKPLPPCLMNTDFVRNYVCTNSNLHQSAMGFLLSYCKIVCSPLDLSFAKERLLLPEDITWTKWKLFREQTLSRIQHGVIINPRYIYGELRIARLNIIYRMTRRGLVYFSIHREYDSYFSQYFTLLIIAFAFASTVLSAMQVILSTPEYPQLFSRDSYVVSVVTILGILIALFIIACLFLWVFLANTYMTARSHLRPKRGKGGTA</sequence>
<evidence type="ECO:0000313" key="2">
    <source>
        <dbReference type="EMBL" id="ORY60982.1"/>
    </source>
</evidence>
<gene>
    <name evidence="2" type="ORF">BCR38DRAFT_443123</name>
</gene>
<keyword evidence="1" id="KW-1133">Transmembrane helix</keyword>
<dbReference type="Proteomes" id="UP000193689">
    <property type="component" value="Unassembled WGS sequence"/>
</dbReference>
<dbReference type="InterPro" id="IPR046536">
    <property type="entry name" value="DUF6601"/>
</dbReference>
<feature type="transmembrane region" description="Helical" evidence="1">
    <location>
        <begin position="213"/>
        <end position="235"/>
    </location>
</feature>
<dbReference type="EMBL" id="MCFJ01000011">
    <property type="protein sequence ID" value="ORY60982.1"/>
    <property type="molecule type" value="Genomic_DNA"/>
</dbReference>
<accession>A0A1Y2DNY2</accession>
<evidence type="ECO:0000313" key="3">
    <source>
        <dbReference type="Proteomes" id="UP000193689"/>
    </source>
</evidence>
<keyword evidence="3" id="KW-1185">Reference proteome</keyword>
<organism evidence="2 3">
    <name type="scientific">Pseudomassariella vexata</name>
    <dbReference type="NCBI Taxonomy" id="1141098"/>
    <lineage>
        <taxon>Eukaryota</taxon>
        <taxon>Fungi</taxon>
        <taxon>Dikarya</taxon>
        <taxon>Ascomycota</taxon>
        <taxon>Pezizomycotina</taxon>
        <taxon>Sordariomycetes</taxon>
        <taxon>Xylariomycetidae</taxon>
        <taxon>Amphisphaeriales</taxon>
        <taxon>Pseudomassariaceae</taxon>
        <taxon>Pseudomassariella</taxon>
    </lineage>
</organism>
<name>A0A1Y2DNY2_9PEZI</name>
<dbReference type="PANTHER" id="PTHR34414">
    <property type="entry name" value="HET DOMAIN-CONTAINING PROTEIN-RELATED"/>
    <property type="match status" value="1"/>
</dbReference>
<dbReference type="PANTHER" id="PTHR34414:SF1">
    <property type="entry name" value="SUBTILISIN-LIKE SERINE PROTEASE"/>
    <property type="match status" value="1"/>
</dbReference>
<dbReference type="RefSeq" id="XP_040713209.1">
    <property type="nucleotide sequence ID" value="XM_040860856.1"/>
</dbReference>
<reference evidence="2 3" key="1">
    <citation type="submission" date="2016-07" db="EMBL/GenBank/DDBJ databases">
        <title>Pervasive Adenine N6-methylation of Active Genes in Fungi.</title>
        <authorList>
            <consortium name="DOE Joint Genome Institute"/>
            <person name="Mondo S.J."/>
            <person name="Dannebaum R.O."/>
            <person name="Kuo R.C."/>
            <person name="Labutti K."/>
            <person name="Haridas S."/>
            <person name="Kuo A."/>
            <person name="Salamov A."/>
            <person name="Ahrendt S.R."/>
            <person name="Lipzen A."/>
            <person name="Sullivan W."/>
            <person name="Andreopoulos W.B."/>
            <person name="Clum A."/>
            <person name="Lindquist E."/>
            <person name="Daum C."/>
            <person name="Ramamoorthy G.K."/>
            <person name="Gryganskyi A."/>
            <person name="Culley D."/>
            <person name="Magnuson J.K."/>
            <person name="James T.Y."/>
            <person name="O'Malley M.A."/>
            <person name="Stajich J.E."/>
            <person name="Spatafora J.W."/>
            <person name="Visel A."/>
            <person name="Grigoriev I.V."/>
        </authorList>
    </citation>
    <scope>NUCLEOTIDE SEQUENCE [LARGE SCALE GENOMIC DNA]</scope>
    <source>
        <strain evidence="2 3">CBS 129021</strain>
    </source>
</reference>
<comment type="caution">
    <text evidence="2">The sequence shown here is derived from an EMBL/GenBank/DDBJ whole genome shotgun (WGS) entry which is preliminary data.</text>
</comment>
<dbReference type="AlphaFoldDB" id="A0A1Y2DNY2"/>
<evidence type="ECO:0000256" key="1">
    <source>
        <dbReference type="SAM" id="Phobius"/>
    </source>
</evidence>
<feature type="transmembrane region" description="Helical" evidence="1">
    <location>
        <begin position="255"/>
        <end position="280"/>
    </location>
</feature>
<dbReference type="GeneID" id="63777068"/>
<dbReference type="Pfam" id="PF20246">
    <property type="entry name" value="DUF6601"/>
    <property type="match status" value="1"/>
</dbReference>
<dbReference type="InParanoid" id="A0A1Y2DNY2"/>
<keyword evidence="1" id="KW-0472">Membrane</keyword>